<dbReference type="HOGENOM" id="CLU_2814952_0_0_1"/>
<name>K1QKF6_MAGGI</name>
<reference evidence="1" key="1">
    <citation type="journal article" date="2012" name="Nature">
        <title>The oyster genome reveals stress adaptation and complexity of shell formation.</title>
        <authorList>
            <person name="Zhang G."/>
            <person name="Fang X."/>
            <person name="Guo X."/>
            <person name="Li L."/>
            <person name="Luo R."/>
            <person name="Xu F."/>
            <person name="Yang P."/>
            <person name="Zhang L."/>
            <person name="Wang X."/>
            <person name="Qi H."/>
            <person name="Xiong Z."/>
            <person name="Que H."/>
            <person name="Xie Y."/>
            <person name="Holland P.W."/>
            <person name="Paps J."/>
            <person name="Zhu Y."/>
            <person name="Wu F."/>
            <person name="Chen Y."/>
            <person name="Wang J."/>
            <person name="Peng C."/>
            <person name="Meng J."/>
            <person name="Yang L."/>
            <person name="Liu J."/>
            <person name="Wen B."/>
            <person name="Zhang N."/>
            <person name="Huang Z."/>
            <person name="Zhu Q."/>
            <person name="Feng Y."/>
            <person name="Mount A."/>
            <person name="Hedgecock D."/>
            <person name="Xu Z."/>
            <person name="Liu Y."/>
            <person name="Domazet-Loso T."/>
            <person name="Du Y."/>
            <person name="Sun X."/>
            <person name="Zhang S."/>
            <person name="Liu B."/>
            <person name="Cheng P."/>
            <person name="Jiang X."/>
            <person name="Li J."/>
            <person name="Fan D."/>
            <person name="Wang W."/>
            <person name="Fu W."/>
            <person name="Wang T."/>
            <person name="Wang B."/>
            <person name="Zhang J."/>
            <person name="Peng Z."/>
            <person name="Li Y."/>
            <person name="Li N."/>
            <person name="Wang J."/>
            <person name="Chen M."/>
            <person name="He Y."/>
            <person name="Tan F."/>
            <person name="Song X."/>
            <person name="Zheng Q."/>
            <person name="Huang R."/>
            <person name="Yang H."/>
            <person name="Du X."/>
            <person name="Chen L."/>
            <person name="Yang M."/>
            <person name="Gaffney P.M."/>
            <person name="Wang S."/>
            <person name="Luo L."/>
            <person name="She Z."/>
            <person name="Ming Y."/>
            <person name="Huang W."/>
            <person name="Zhang S."/>
            <person name="Huang B."/>
            <person name="Zhang Y."/>
            <person name="Qu T."/>
            <person name="Ni P."/>
            <person name="Miao G."/>
            <person name="Wang J."/>
            <person name="Wang Q."/>
            <person name="Steinberg C.E."/>
            <person name="Wang H."/>
            <person name="Li N."/>
            <person name="Qian L."/>
            <person name="Zhang G."/>
            <person name="Li Y."/>
            <person name="Yang H."/>
            <person name="Liu X."/>
            <person name="Wang J."/>
            <person name="Yin Y."/>
            <person name="Wang J."/>
        </authorList>
    </citation>
    <scope>NUCLEOTIDE SEQUENCE [LARGE SCALE GENOMIC DNA]</scope>
    <source>
        <strain evidence="1">05x7-T-G4-1.051#20</strain>
    </source>
</reference>
<dbReference type="EMBL" id="JH816755">
    <property type="protein sequence ID" value="EKC31574.1"/>
    <property type="molecule type" value="Genomic_DNA"/>
</dbReference>
<protein>
    <submittedName>
        <fullName evidence="1">Uncharacterized protein</fullName>
    </submittedName>
</protein>
<organism evidence="1">
    <name type="scientific">Magallana gigas</name>
    <name type="common">Pacific oyster</name>
    <name type="synonym">Crassostrea gigas</name>
    <dbReference type="NCBI Taxonomy" id="29159"/>
    <lineage>
        <taxon>Eukaryota</taxon>
        <taxon>Metazoa</taxon>
        <taxon>Spiralia</taxon>
        <taxon>Lophotrochozoa</taxon>
        <taxon>Mollusca</taxon>
        <taxon>Bivalvia</taxon>
        <taxon>Autobranchia</taxon>
        <taxon>Pteriomorphia</taxon>
        <taxon>Ostreida</taxon>
        <taxon>Ostreoidea</taxon>
        <taxon>Ostreidae</taxon>
        <taxon>Magallana</taxon>
    </lineage>
</organism>
<sequence length="67" mass="7831">MEIQPSPARTAILRTPALPLLRRQRGRKCACKITADTPAALLARRPSYTSRYHPHRMHRHTRNLYQQ</sequence>
<evidence type="ECO:0000313" key="1">
    <source>
        <dbReference type="EMBL" id="EKC31574.1"/>
    </source>
</evidence>
<dbReference type="AlphaFoldDB" id="K1QKF6"/>
<accession>K1QKF6</accession>
<gene>
    <name evidence="1" type="ORF">CGI_10027686</name>
</gene>
<proteinExistence type="predicted"/>
<dbReference type="InParanoid" id="K1QKF6"/>